<protein>
    <submittedName>
        <fullName evidence="2">Glycosyltransferase family 2 protein</fullName>
    </submittedName>
</protein>
<accession>A0ABV8WAL0</accession>
<dbReference type="PANTHER" id="PTHR22916:SF3">
    <property type="entry name" value="UDP-GLCNAC:BETAGAL BETA-1,3-N-ACETYLGLUCOSAMINYLTRANSFERASE-LIKE PROTEIN 1"/>
    <property type="match status" value="1"/>
</dbReference>
<dbReference type="EMBL" id="JBHSCO010000007">
    <property type="protein sequence ID" value="MFC4393737.1"/>
    <property type="molecule type" value="Genomic_DNA"/>
</dbReference>
<evidence type="ECO:0000259" key="1">
    <source>
        <dbReference type="Pfam" id="PF00535"/>
    </source>
</evidence>
<keyword evidence="3" id="KW-1185">Reference proteome</keyword>
<proteinExistence type="predicted"/>
<organism evidence="2 3">
    <name type="scientific">Flavobacterium quisquiliarum</name>
    <dbReference type="NCBI Taxonomy" id="1834436"/>
    <lineage>
        <taxon>Bacteria</taxon>
        <taxon>Pseudomonadati</taxon>
        <taxon>Bacteroidota</taxon>
        <taxon>Flavobacteriia</taxon>
        <taxon>Flavobacteriales</taxon>
        <taxon>Flavobacteriaceae</taxon>
        <taxon>Flavobacterium</taxon>
    </lineage>
</organism>
<dbReference type="RefSeq" id="WP_179002249.1">
    <property type="nucleotide sequence ID" value="NZ_JBHSCO010000007.1"/>
</dbReference>
<dbReference type="CDD" id="cd00761">
    <property type="entry name" value="Glyco_tranf_GTA_type"/>
    <property type="match status" value="1"/>
</dbReference>
<dbReference type="SUPFAM" id="SSF53448">
    <property type="entry name" value="Nucleotide-diphospho-sugar transferases"/>
    <property type="match status" value="1"/>
</dbReference>
<dbReference type="InterPro" id="IPR001173">
    <property type="entry name" value="Glyco_trans_2-like"/>
</dbReference>
<dbReference type="Proteomes" id="UP001595719">
    <property type="component" value="Unassembled WGS sequence"/>
</dbReference>
<name>A0ABV8WAL0_9FLAO</name>
<dbReference type="Pfam" id="PF00535">
    <property type="entry name" value="Glycos_transf_2"/>
    <property type="match status" value="1"/>
</dbReference>
<sequence length="319" mass="37726">MANNLTVIIPMYNAEKFIEETIKSIFNQTYKKFNVIILDDYSVDNSYKIVKQITKLDDRFEIIRNEKNLGYLKSTNVLLSLVKTEYCAFWDADDTCDNERFSVQLDFLEKNSDYDLVGSYCMLIDKDSKPIRKVKYPQTVSLNNFNFCGSSVLFRTNVLEVSGLYNPLFDRIGSEDFEWLLRCTTTFKYFCLPKPLYNYRRIASSLTLSKDSNPSFIFSHKIVKSIFTKYESRIKNFYWEDPEIITFFSSENLKFSNEELLNPKGKLRQVLESKIISKDLKGFYKELFLYLKSFFFKADFFEIIKLNIKLLLFKVKIFS</sequence>
<comment type="caution">
    <text evidence="2">The sequence shown here is derived from an EMBL/GenBank/DDBJ whole genome shotgun (WGS) entry which is preliminary data.</text>
</comment>
<dbReference type="Gene3D" id="3.90.550.10">
    <property type="entry name" value="Spore Coat Polysaccharide Biosynthesis Protein SpsA, Chain A"/>
    <property type="match status" value="1"/>
</dbReference>
<reference evidence="3" key="1">
    <citation type="journal article" date="2019" name="Int. J. Syst. Evol. Microbiol.">
        <title>The Global Catalogue of Microorganisms (GCM) 10K type strain sequencing project: providing services to taxonomists for standard genome sequencing and annotation.</title>
        <authorList>
            <consortium name="The Broad Institute Genomics Platform"/>
            <consortium name="The Broad Institute Genome Sequencing Center for Infectious Disease"/>
            <person name="Wu L."/>
            <person name="Ma J."/>
        </authorList>
    </citation>
    <scope>NUCLEOTIDE SEQUENCE [LARGE SCALE GENOMIC DNA]</scope>
    <source>
        <strain evidence="3">CGMCC 1.15345</strain>
    </source>
</reference>
<evidence type="ECO:0000313" key="3">
    <source>
        <dbReference type="Proteomes" id="UP001595719"/>
    </source>
</evidence>
<gene>
    <name evidence="2" type="ORF">ACFOY0_22275</name>
</gene>
<dbReference type="PANTHER" id="PTHR22916">
    <property type="entry name" value="GLYCOSYLTRANSFERASE"/>
    <property type="match status" value="1"/>
</dbReference>
<evidence type="ECO:0000313" key="2">
    <source>
        <dbReference type="EMBL" id="MFC4393737.1"/>
    </source>
</evidence>
<dbReference type="InterPro" id="IPR029044">
    <property type="entry name" value="Nucleotide-diphossugar_trans"/>
</dbReference>
<feature type="domain" description="Glycosyltransferase 2-like" evidence="1">
    <location>
        <begin position="6"/>
        <end position="119"/>
    </location>
</feature>